<feature type="transmembrane region" description="Helical" evidence="7">
    <location>
        <begin position="223"/>
        <end position="244"/>
    </location>
</feature>
<dbReference type="SUPFAM" id="SSF103473">
    <property type="entry name" value="MFS general substrate transporter"/>
    <property type="match status" value="1"/>
</dbReference>
<feature type="transmembrane region" description="Helical" evidence="7">
    <location>
        <begin position="21"/>
        <end position="44"/>
    </location>
</feature>
<feature type="transmembrane region" description="Helical" evidence="7">
    <location>
        <begin position="347"/>
        <end position="367"/>
    </location>
</feature>
<dbReference type="PRINTS" id="PR01035">
    <property type="entry name" value="TCRTETA"/>
</dbReference>
<evidence type="ECO:0000259" key="8">
    <source>
        <dbReference type="PROSITE" id="PS50850"/>
    </source>
</evidence>
<evidence type="ECO:0000256" key="7">
    <source>
        <dbReference type="SAM" id="Phobius"/>
    </source>
</evidence>
<feature type="transmembrane region" description="Helical" evidence="7">
    <location>
        <begin position="250"/>
        <end position="273"/>
    </location>
</feature>
<evidence type="ECO:0000313" key="10">
    <source>
        <dbReference type="Proteomes" id="UP001551329"/>
    </source>
</evidence>
<evidence type="ECO:0000256" key="2">
    <source>
        <dbReference type="ARBA" id="ARBA00022475"/>
    </source>
</evidence>
<feature type="compositionally biased region" description="Low complexity" evidence="6">
    <location>
        <begin position="416"/>
        <end position="430"/>
    </location>
</feature>
<dbReference type="InterPro" id="IPR020846">
    <property type="entry name" value="MFS_dom"/>
</dbReference>
<feature type="transmembrane region" description="Helical" evidence="7">
    <location>
        <begin position="373"/>
        <end position="395"/>
    </location>
</feature>
<feature type="transmembrane region" description="Helical" evidence="7">
    <location>
        <begin position="146"/>
        <end position="165"/>
    </location>
</feature>
<dbReference type="InterPro" id="IPR011701">
    <property type="entry name" value="MFS"/>
</dbReference>
<gene>
    <name evidence="9" type="ORF">AB0A88_35995</name>
</gene>
<reference evidence="9 10" key="1">
    <citation type="submission" date="2024-06" db="EMBL/GenBank/DDBJ databases">
        <title>The Natural Products Discovery Center: Release of the First 8490 Sequenced Strains for Exploring Actinobacteria Biosynthetic Diversity.</title>
        <authorList>
            <person name="Kalkreuter E."/>
            <person name="Kautsar S.A."/>
            <person name="Yang D."/>
            <person name="Bader C.D."/>
            <person name="Teijaro C.N."/>
            <person name="Fluegel L."/>
            <person name="Davis C.M."/>
            <person name="Simpson J.R."/>
            <person name="Lauterbach L."/>
            <person name="Steele A.D."/>
            <person name="Gui C."/>
            <person name="Meng S."/>
            <person name="Li G."/>
            <person name="Viehrig K."/>
            <person name="Ye F."/>
            <person name="Su P."/>
            <person name="Kiefer A.F."/>
            <person name="Nichols A."/>
            <person name="Cepeda A.J."/>
            <person name="Yan W."/>
            <person name="Fan B."/>
            <person name="Jiang Y."/>
            <person name="Adhikari A."/>
            <person name="Zheng C.-J."/>
            <person name="Schuster L."/>
            <person name="Cowan T.M."/>
            <person name="Smanski M.J."/>
            <person name="Chevrette M.G."/>
            <person name="De Carvalho L.P.S."/>
            <person name="Shen B."/>
        </authorList>
    </citation>
    <scope>NUCLEOTIDE SEQUENCE [LARGE SCALE GENOMIC DNA]</scope>
    <source>
        <strain evidence="9 10">NPDC045974</strain>
    </source>
</reference>
<dbReference type="Gene3D" id="1.20.1250.20">
    <property type="entry name" value="MFS general substrate transporter like domains"/>
    <property type="match status" value="1"/>
</dbReference>
<dbReference type="RefSeq" id="WP_358478415.1">
    <property type="nucleotide sequence ID" value="NZ_JBEZAE010000039.1"/>
</dbReference>
<comment type="subcellular location">
    <subcellularLocation>
        <location evidence="1">Cell membrane</location>
        <topology evidence="1">Multi-pass membrane protein</topology>
    </subcellularLocation>
</comment>
<keyword evidence="4 7" id="KW-1133">Transmembrane helix</keyword>
<dbReference type="PANTHER" id="PTHR42688">
    <property type="entry name" value="CONSERVED PROTEIN"/>
    <property type="match status" value="1"/>
</dbReference>
<dbReference type="InterPro" id="IPR001958">
    <property type="entry name" value="Tet-R_TetA/multi-R_MdtG-like"/>
</dbReference>
<dbReference type="PANTHER" id="PTHR42688:SF1">
    <property type="entry name" value="BLR5212 PROTEIN"/>
    <property type="match status" value="1"/>
</dbReference>
<dbReference type="InterPro" id="IPR052425">
    <property type="entry name" value="Uncharacterized_MFS-type"/>
</dbReference>
<evidence type="ECO:0000313" key="9">
    <source>
        <dbReference type="EMBL" id="MEU7075483.1"/>
    </source>
</evidence>
<keyword evidence="2" id="KW-1003">Cell membrane</keyword>
<evidence type="ECO:0000256" key="1">
    <source>
        <dbReference type="ARBA" id="ARBA00004651"/>
    </source>
</evidence>
<comment type="caution">
    <text evidence="9">The sequence shown here is derived from an EMBL/GenBank/DDBJ whole genome shotgun (WGS) entry which is preliminary data.</text>
</comment>
<keyword evidence="10" id="KW-1185">Reference proteome</keyword>
<dbReference type="Pfam" id="PF07690">
    <property type="entry name" value="MFS_1"/>
    <property type="match status" value="1"/>
</dbReference>
<sequence length="430" mass="44457">MTPAAPPRGGIWKQSRTFDPAVRLLFLNQLTINLGFYMLMPFLAAHLADGLGMAAWAVGLVLGARNLSQQGMFLVGGALADRLGFKPLIVAGCALRTVGFGALAFAQSLPMLIAASLATGLAGALFNPAVRACLAAEAGEERRVQAFALFNAYYQAGILLGPLVGVALTGVSFRLTCTVAAVLFAGLTLVQLRHLPVRGGAADGPAGKDGRGQFRTVLSHRTFWLFSLAMTGSYVLSFQVYLALPLAAEGAGLTTALFVVSALVALAGQLRITAWCRRRLDRERCLVLGLALMGGAFLVPAALGRGVAGLLLCAAVLAVANAVLYPYEMDTVVALSRGRWVATHYGLYNTVCGIGITVGNLATGALLDVTGWSAVPWLALCAVGLVCAGAVALLARGGRLAATETATKAEAERGTETATETATETPPAAA</sequence>
<organism evidence="9 10">
    <name type="scientific">Streptomyces narbonensis</name>
    <dbReference type="NCBI Taxonomy" id="67333"/>
    <lineage>
        <taxon>Bacteria</taxon>
        <taxon>Bacillati</taxon>
        <taxon>Actinomycetota</taxon>
        <taxon>Actinomycetes</taxon>
        <taxon>Kitasatosporales</taxon>
        <taxon>Streptomycetaceae</taxon>
        <taxon>Streptomyces</taxon>
    </lineage>
</organism>
<dbReference type="PROSITE" id="PS50850">
    <property type="entry name" value="MFS"/>
    <property type="match status" value="1"/>
</dbReference>
<feature type="transmembrane region" description="Helical" evidence="7">
    <location>
        <begin position="112"/>
        <end position="134"/>
    </location>
</feature>
<feature type="region of interest" description="Disordered" evidence="6">
    <location>
        <begin position="406"/>
        <end position="430"/>
    </location>
</feature>
<dbReference type="Proteomes" id="UP001551329">
    <property type="component" value="Unassembled WGS sequence"/>
</dbReference>
<proteinExistence type="predicted"/>
<feature type="transmembrane region" description="Helical" evidence="7">
    <location>
        <begin position="309"/>
        <end position="327"/>
    </location>
</feature>
<name>A0ABV3CMU4_9ACTN</name>
<evidence type="ECO:0000256" key="3">
    <source>
        <dbReference type="ARBA" id="ARBA00022692"/>
    </source>
</evidence>
<evidence type="ECO:0000256" key="4">
    <source>
        <dbReference type="ARBA" id="ARBA00022989"/>
    </source>
</evidence>
<feature type="transmembrane region" description="Helical" evidence="7">
    <location>
        <begin position="285"/>
        <end position="303"/>
    </location>
</feature>
<protein>
    <submittedName>
        <fullName evidence="9">MFS transporter</fullName>
    </submittedName>
</protein>
<evidence type="ECO:0000256" key="6">
    <source>
        <dbReference type="SAM" id="MobiDB-lite"/>
    </source>
</evidence>
<feature type="domain" description="Major facilitator superfamily (MFS) profile" evidence="8">
    <location>
        <begin position="21"/>
        <end position="399"/>
    </location>
</feature>
<keyword evidence="3 7" id="KW-0812">Transmembrane</keyword>
<keyword evidence="5 7" id="KW-0472">Membrane</keyword>
<accession>A0ABV3CMU4</accession>
<evidence type="ECO:0000256" key="5">
    <source>
        <dbReference type="ARBA" id="ARBA00023136"/>
    </source>
</evidence>
<feature type="transmembrane region" description="Helical" evidence="7">
    <location>
        <begin position="171"/>
        <end position="190"/>
    </location>
</feature>
<dbReference type="InterPro" id="IPR036259">
    <property type="entry name" value="MFS_trans_sf"/>
</dbReference>
<dbReference type="EMBL" id="JBEZAE010000039">
    <property type="protein sequence ID" value="MEU7075483.1"/>
    <property type="molecule type" value="Genomic_DNA"/>
</dbReference>